<dbReference type="EMBL" id="VSWC01000003">
    <property type="protein sequence ID" value="KAA1116616.1"/>
    <property type="molecule type" value="Genomic_DNA"/>
</dbReference>
<gene>
    <name evidence="1" type="ORF">PGT21_020530</name>
    <name evidence="2" type="ORF">PGTUg99_020874</name>
</gene>
<dbReference type="EMBL" id="VDEP01000237">
    <property type="protein sequence ID" value="KAA1121715.1"/>
    <property type="molecule type" value="Genomic_DNA"/>
</dbReference>
<protein>
    <submittedName>
        <fullName evidence="1">Uncharacterized protein</fullName>
    </submittedName>
</protein>
<evidence type="ECO:0000313" key="3">
    <source>
        <dbReference type="Proteomes" id="UP000324748"/>
    </source>
</evidence>
<evidence type="ECO:0000313" key="1">
    <source>
        <dbReference type="EMBL" id="KAA1116616.1"/>
    </source>
</evidence>
<evidence type="ECO:0000313" key="4">
    <source>
        <dbReference type="Proteomes" id="UP000325313"/>
    </source>
</evidence>
<organism evidence="1 3">
    <name type="scientific">Puccinia graminis f. sp. tritici</name>
    <dbReference type="NCBI Taxonomy" id="56615"/>
    <lineage>
        <taxon>Eukaryota</taxon>
        <taxon>Fungi</taxon>
        <taxon>Dikarya</taxon>
        <taxon>Basidiomycota</taxon>
        <taxon>Pucciniomycotina</taxon>
        <taxon>Pucciniomycetes</taxon>
        <taxon>Pucciniales</taxon>
        <taxon>Pucciniaceae</taxon>
        <taxon>Puccinia</taxon>
    </lineage>
</organism>
<sequence length="78" mass="8831">MSAIRRDPDGIDLHGAHELLIRPSYGSEASINNLSLKAIPKLQSCPTENQDFKRLRTVRIWKEHLVASSLDLALKTFF</sequence>
<accession>A0A5B0QTP5</accession>
<reference evidence="3 4" key="1">
    <citation type="submission" date="2019-05" db="EMBL/GenBank/DDBJ databases">
        <title>Emergence of the Ug99 lineage of the wheat stem rust pathogen through somatic hybridization.</title>
        <authorList>
            <person name="Li F."/>
            <person name="Upadhyaya N.M."/>
            <person name="Sperschneider J."/>
            <person name="Matny O."/>
            <person name="Nguyen-Phuc H."/>
            <person name="Mago R."/>
            <person name="Raley C."/>
            <person name="Miller M.E."/>
            <person name="Silverstein K.A.T."/>
            <person name="Henningsen E."/>
            <person name="Hirsch C.D."/>
            <person name="Visser B."/>
            <person name="Pretorius Z.A."/>
            <person name="Steffenson B.J."/>
            <person name="Schwessinger B."/>
            <person name="Dodds P.N."/>
            <person name="Figueroa M."/>
        </authorList>
    </citation>
    <scope>NUCLEOTIDE SEQUENCE [LARGE SCALE GENOMIC DNA]</scope>
    <source>
        <strain evidence="1">21-0</strain>
        <strain evidence="2 4">Ug99</strain>
    </source>
</reference>
<proteinExistence type="predicted"/>
<dbReference type="Proteomes" id="UP000324748">
    <property type="component" value="Unassembled WGS sequence"/>
</dbReference>
<dbReference type="AlphaFoldDB" id="A0A5B0QTP5"/>
<keyword evidence="3" id="KW-1185">Reference proteome</keyword>
<comment type="caution">
    <text evidence="1">The sequence shown here is derived from an EMBL/GenBank/DDBJ whole genome shotgun (WGS) entry which is preliminary data.</text>
</comment>
<evidence type="ECO:0000313" key="2">
    <source>
        <dbReference type="EMBL" id="KAA1121715.1"/>
    </source>
</evidence>
<dbReference type="Proteomes" id="UP000325313">
    <property type="component" value="Unassembled WGS sequence"/>
</dbReference>
<name>A0A5B0QTP5_PUCGR</name>